<organism evidence="2 3">
    <name type="scientific">Streptomyces laurentii</name>
    <dbReference type="NCBI Taxonomy" id="39478"/>
    <lineage>
        <taxon>Bacteria</taxon>
        <taxon>Bacillati</taxon>
        <taxon>Actinomycetota</taxon>
        <taxon>Actinomycetes</taxon>
        <taxon>Kitasatosporales</taxon>
        <taxon>Streptomycetaceae</taxon>
        <taxon>Streptomyces</taxon>
    </lineage>
</organism>
<dbReference type="EMBL" id="AP017424">
    <property type="protein sequence ID" value="BAU81999.1"/>
    <property type="molecule type" value="Genomic_DNA"/>
</dbReference>
<dbReference type="AlphaFoldDB" id="A0A160NU09"/>
<evidence type="ECO:0000256" key="1">
    <source>
        <dbReference type="SAM" id="MobiDB-lite"/>
    </source>
</evidence>
<sequence>MKACGDTPRDHRKRERRHAPPQGGPLDRRPGLHPGEYTGPIRVILPEAKKAVRGHDARAVPAA</sequence>
<proteinExistence type="predicted"/>
<keyword evidence="3" id="KW-1185">Reference proteome</keyword>
<reference evidence="2 3" key="1">
    <citation type="journal article" date="2016" name="Genome Announc.">
        <title>Complete Genome Sequence of Thiostrepton-Producing Streptomyces laurentii ATCC 31255.</title>
        <authorList>
            <person name="Doi K."/>
            <person name="Fujino Y."/>
            <person name="Nagayoshi Y."/>
            <person name="Ohshima T."/>
            <person name="Ogata S."/>
        </authorList>
    </citation>
    <scope>NUCLEOTIDE SEQUENCE [LARGE SCALE GENOMIC DNA]</scope>
    <source>
        <strain evidence="2 3">ATCC 31255</strain>
    </source>
</reference>
<accession>A0A160NU09</accession>
<feature type="compositionally biased region" description="Basic residues" evidence="1">
    <location>
        <begin position="10"/>
        <end position="19"/>
    </location>
</feature>
<dbReference type="KEGG" id="slau:SLA_1056"/>
<gene>
    <name evidence="2" type="ORF">SLA_1056</name>
</gene>
<evidence type="ECO:0000313" key="3">
    <source>
        <dbReference type="Proteomes" id="UP000217676"/>
    </source>
</evidence>
<dbReference type="Proteomes" id="UP000217676">
    <property type="component" value="Chromosome"/>
</dbReference>
<feature type="region of interest" description="Disordered" evidence="1">
    <location>
        <begin position="1"/>
        <end position="39"/>
    </location>
</feature>
<name>A0A160NU09_STRLU</name>
<evidence type="ECO:0000313" key="2">
    <source>
        <dbReference type="EMBL" id="BAU81999.1"/>
    </source>
</evidence>
<protein>
    <submittedName>
        <fullName evidence="2">Uncharacterized protein</fullName>
    </submittedName>
</protein>